<name>A0A817AGM3_9BILA</name>
<comment type="caution">
    <text evidence="1">The sequence shown here is derived from an EMBL/GenBank/DDBJ whole genome shotgun (WGS) entry which is preliminary data.</text>
</comment>
<accession>A0A817AGM3</accession>
<evidence type="ECO:0000313" key="1">
    <source>
        <dbReference type="EMBL" id="CAF2264995.1"/>
    </source>
</evidence>
<protein>
    <submittedName>
        <fullName evidence="1">Uncharacterized protein</fullName>
    </submittedName>
</protein>
<proteinExistence type="predicted"/>
<dbReference type="Proteomes" id="UP000663887">
    <property type="component" value="Unassembled WGS sequence"/>
</dbReference>
<organism evidence="1 2">
    <name type="scientific">Rotaria magnacalcarata</name>
    <dbReference type="NCBI Taxonomy" id="392030"/>
    <lineage>
        <taxon>Eukaryota</taxon>
        <taxon>Metazoa</taxon>
        <taxon>Spiralia</taxon>
        <taxon>Gnathifera</taxon>
        <taxon>Rotifera</taxon>
        <taxon>Eurotatoria</taxon>
        <taxon>Bdelloidea</taxon>
        <taxon>Philodinida</taxon>
        <taxon>Philodinidae</taxon>
        <taxon>Rotaria</taxon>
    </lineage>
</organism>
<gene>
    <name evidence="1" type="ORF">XDN619_LOCUS36538</name>
</gene>
<sequence length="146" mass="16342">MELLVVGNCIAFLITERFLPAILVSKEFGWQTCNNITGGVNALPCDDTLSLYCYSNSTCQCPSTMYWDINDQQCVQRKRINGTRLDTYAYDCNAPLVGFSGLCLWFVFFFQYPDKSRCPTPTTWTGPKCTYSTGQTWTGSTCVAIG</sequence>
<reference evidence="1" key="1">
    <citation type="submission" date="2021-02" db="EMBL/GenBank/DDBJ databases">
        <authorList>
            <person name="Nowell W R."/>
        </authorList>
    </citation>
    <scope>NUCLEOTIDE SEQUENCE</scope>
</reference>
<evidence type="ECO:0000313" key="2">
    <source>
        <dbReference type="Proteomes" id="UP000663887"/>
    </source>
</evidence>
<dbReference type="EMBL" id="CAJNRG010018887">
    <property type="protein sequence ID" value="CAF2264995.1"/>
    <property type="molecule type" value="Genomic_DNA"/>
</dbReference>
<dbReference type="AlphaFoldDB" id="A0A817AGM3"/>